<proteinExistence type="predicted"/>
<dbReference type="AlphaFoldDB" id="A0A7R8CG05"/>
<gene>
    <name evidence="2" type="ORF">LSAA_3155</name>
</gene>
<organism evidence="2 3">
    <name type="scientific">Lepeophtheirus salmonis</name>
    <name type="common">Salmon louse</name>
    <name type="synonym">Caligus salmonis</name>
    <dbReference type="NCBI Taxonomy" id="72036"/>
    <lineage>
        <taxon>Eukaryota</taxon>
        <taxon>Metazoa</taxon>
        <taxon>Ecdysozoa</taxon>
        <taxon>Arthropoda</taxon>
        <taxon>Crustacea</taxon>
        <taxon>Multicrustacea</taxon>
        <taxon>Hexanauplia</taxon>
        <taxon>Copepoda</taxon>
        <taxon>Siphonostomatoida</taxon>
        <taxon>Caligidae</taxon>
        <taxon>Lepeophtheirus</taxon>
    </lineage>
</organism>
<feature type="compositionally biased region" description="Polar residues" evidence="1">
    <location>
        <begin position="22"/>
        <end position="35"/>
    </location>
</feature>
<feature type="compositionally biased region" description="Basic residues" evidence="1">
    <location>
        <begin position="37"/>
        <end position="49"/>
    </location>
</feature>
<dbReference type="EMBL" id="HG994590">
    <property type="protein sequence ID" value="CAF2811394.1"/>
    <property type="molecule type" value="Genomic_DNA"/>
</dbReference>
<evidence type="ECO:0000313" key="3">
    <source>
        <dbReference type="Proteomes" id="UP000675881"/>
    </source>
</evidence>
<evidence type="ECO:0000313" key="2">
    <source>
        <dbReference type="EMBL" id="CAF2811394.1"/>
    </source>
</evidence>
<accession>A0A7R8CG05</accession>
<sequence length="127" mass="14899">MGLRSRSKRLRLDVKEDLKVDASSSVPSENDSPPQKTRAHIRPLKPRRKVERDNGEESEDETLPKLDVDDDWIQIEEEAKTQNEKRFKKETEGMISEQNISEEERFDKLMDLLGKSKFYADHLKKQT</sequence>
<dbReference type="Proteomes" id="UP000675881">
    <property type="component" value="Chromosome 11"/>
</dbReference>
<feature type="region of interest" description="Disordered" evidence="1">
    <location>
        <begin position="15"/>
        <end position="70"/>
    </location>
</feature>
<protein>
    <submittedName>
        <fullName evidence="2">(salmon louse) hypothetical protein</fullName>
    </submittedName>
</protein>
<reference evidence="2" key="1">
    <citation type="submission" date="2021-02" db="EMBL/GenBank/DDBJ databases">
        <authorList>
            <person name="Bekaert M."/>
        </authorList>
    </citation>
    <scope>NUCLEOTIDE SEQUENCE</scope>
    <source>
        <strain evidence="2">IoA-00</strain>
    </source>
</reference>
<evidence type="ECO:0000256" key="1">
    <source>
        <dbReference type="SAM" id="MobiDB-lite"/>
    </source>
</evidence>
<dbReference type="OrthoDB" id="448448at2759"/>
<name>A0A7R8CG05_LEPSM</name>
<keyword evidence="3" id="KW-1185">Reference proteome</keyword>